<dbReference type="Gene3D" id="2.60.120.260">
    <property type="entry name" value="Galactose-binding domain-like"/>
    <property type="match status" value="1"/>
</dbReference>
<dbReference type="PANTHER" id="PTHR43730:SF1">
    <property type="entry name" value="BETA-MANNOSIDASE"/>
    <property type="match status" value="1"/>
</dbReference>
<evidence type="ECO:0000256" key="5">
    <source>
        <dbReference type="ARBA" id="ARBA00022801"/>
    </source>
</evidence>
<dbReference type="GO" id="GO:0006516">
    <property type="term" value="P:glycoprotein catabolic process"/>
    <property type="evidence" value="ECO:0007669"/>
    <property type="project" value="TreeGrafter"/>
</dbReference>
<dbReference type="InterPro" id="IPR008979">
    <property type="entry name" value="Galactose-bd-like_sf"/>
</dbReference>
<dbReference type="SUPFAM" id="SSF51445">
    <property type="entry name" value="(Trans)glycosidases"/>
    <property type="match status" value="1"/>
</dbReference>
<feature type="domain" description="Glycoside hydrolase family 2 catalytic" evidence="8">
    <location>
        <begin position="319"/>
        <end position="474"/>
    </location>
</feature>
<name>A0AAJ1YFM0_SERFO</name>
<keyword evidence="5 10" id="KW-0378">Hydrolase</keyword>
<evidence type="ECO:0000259" key="7">
    <source>
        <dbReference type="Pfam" id="PF00703"/>
    </source>
</evidence>
<dbReference type="InterPro" id="IPR036156">
    <property type="entry name" value="Beta-gal/glucu_dom_sf"/>
</dbReference>
<dbReference type="Proteomes" id="UP001224622">
    <property type="component" value="Unassembled WGS sequence"/>
</dbReference>
<keyword evidence="4" id="KW-0732">Signal</keyword>
<feature type="domain" description="Beta-mannosidase-like galactose-binding" evidence="9">
    <location>
        <begin position="76"/>
        <end position="150"/>
    </location>
</feature>
<dbReference type="Pfam" id="PF00703">
    <property type="entry name" value="Glyco_hydro_2"/>
    <property type="match status" value="1"/>
</dbReference>
<evidence type="ECO:0000313" key="10">
    <source>
        <dbReference type="EMBL" id="MDQ9129283.1"/>
    </source>
</evidence>
<evidence type="ECO:0000256" key="6">
    <source>
        <dbReference type="ARBA" id="ARBA00023295"/>
    </source>
</evidence>
<dbReference type="SUPFAM" id="SSF49303">
    <property type="entry name" value="beta-Galactosidase/glucuronidase domain"/>
    <property type="match status" value="1"/>
</dbReference>
<dbReference type="SUPFAM" id="SSF49785">
    <property type="entry name" value="Galactose-binding domain-like"/>
    <property type="match status" value="1"/>
</dbReference>
<evidence type="ECO:0000313" key="11">
    <source>
        <dbReference type="Proteomes" id="UP001224622"/>
    </source>
</evidence>
<dbReference type="InterPro" id="IPR017853">
    <property type="entry name" value="GH"/>
</dbReference>
<evidence type="ECO:0000256" key="4">
    <source>
        <dbReference type="ARBA" id="ARBA00022729"/>
    </source>
</evidence>
<evidence type="ECO:0000256" key="1">
    <source>
        <dbReference type="ARBA" id="ARBA00000829"/>
    </source>
</evidence>
<dbReference type="PANTHER" id="PTHR43730">
    <property type="entry name" value="BETA-MANNOSIDASE"/>
    <property type="match status" value="1"/>
</dbReference>
<comment type="caution">
    <text evidence="10">The sequence shown here is derived from an EMBL/GenBank/DDBJ whole genome shotgun (WGS) entry which is preliminary data.</text>
</comment>
<gene>
    <name evidence="10" type="ORF">RDT67_22955</name>
</gene>
<dbReference type="Pfam" id="PF02836">
    <property type="entry name" value="Glyco_hydro_2_C"/>
    <property type="match status" value="1"/>
</dbReference>
<dbReference type="Gene3D" id="3.20.20.80">
    <property type="entry name" value="Glycosidases"/>
    <property type="match status" value="1"/>
</dbReference>
<evidence type="ECO:0000256" key="3">
    <source>
        <dbReference type="ARBA" id="ARBA00012754"/>
    </source>
</evidence>
<dbReference type="InterPro" id="IPR050887">
    <property type="entry name" value="Beta-mannosidase_GH2"/>
</dbReference>
<evidence type="ECO:0000259" key="8">
    <source>
        <dbReference type="Pfam" id="PF02836"/>
    </source>
</evidence>
<dbReference type="RefSeq" id="WP_309048336.1">
    <property type="nucleotide sequence ID" value="NZ_JAVIGA010000033.1"/>
</dbReference>
<dbReference type="InterPro" id="IPR006103">
    <property type="entry name" value="Glyco_hydro_2_cat"/>
</dbReference>
<dbReference type="InterPro" id="IPR013783">
    <property type="entry name" value="Ig-like_fold"/>
</dbReference>
<protein>
    <recommendedName>
        <fullName evidence="3">beta-mannosidase</fullName>
        <ecNumber evidence="3">3.2.1.25</ecNumber>
    </recommendedName>
</protein>
<evidence type="ECO:0000256" key="2">
    <source>
        <dbReference type="ARBA" id="ARBA00007401"/>
    </source>
</evidence>
<dbReference type="InterPro" id="IPR006102">
    <property type="entry name" value="Ig-like_GH2"/>
</dbReference>
<dbReference type="Pfam" id="PF22666">
    <property type="entry name" value="Glyco_hydro_2_N2"/>
    <property type="match status" value="1"/>
</dbReference>
<keyword evidence="6" id="KW-0326">Glycosidase</keyword>
<feature type="domain" description="Glycoside hydrolase family 2 immunoglobulin-like beta-sandwich" evidence="7">
    <location>
        <begin position="199"/>
        <end position="312"/>
    </location>
</feature>
<sequence>MKQGYLLLALLVFGCSQYRSQPTTFNDIDLDDTWQVSDANSTPQSPDKRILDTLHWQPLKVPANWYIAGFDHQGALWYRTRFQLPDLKADQMATLVFNAVDYRTDAWLNQTRLGAHQGYFQRFQFDITQALQQDNQLLVRVDSPFETPGKVWPLHKQAIKGILSQHDTRPGGAWSPHGQDANSGGIWQPVAIHLSRGATIDNLLATPSWDKGLENPLLKVQVSYRATKPRPAKLRIRLTPDNFNGRDYYLEQPVMLGAAESDRQNLIVSLPLHHPKLWWPAGYGKQHLYRITVSLTDTEGTMDQKTLRTGLRQITRDATDSTWYFNGKRLFIRGTNYIGSPWLGSMTANLYRRDLQMMLQANINAVRVHGHIAGQALYEQADELGLLLWQDMPLQWGYDDSAAFAHEAARQATDMLVQFGSHPSIVVWGGQNEPPFDSPWMKDLFSDWRPDLNRSLAKTVADALRTDHSRIVHSWSSVTEHYWQGWYFGVMTDFLKPAKSATITEFGAQALPELVTLRTILPESQFWPKTTDPKDSGWQHWEYHNFQPAQAFGLAKIDRGADIEEFITNTQNYQAELIQMAAESYRRQRYQPVTSLFQFMFSETWPSINWGVIDYTRKPKKGYFALQQAYQPVLPSIEPITLDWQVGKPGKIGLWVINDRWLNYGNTRLTWRLLQGQQQLAAGSLQLDLPADSGRKVNEIIVIPRSNSPMQLITEISDRNGSSLGKNSLRFEISKK</sequence>
<dbReference type="Gene3D" id="2.60.40.10">
    <property type="entry name" value="Immunoglobulins"/>
    <property type="match status" value="1"/>
</dbReference>
<reference evidence="10" key="1">
    <citation type="submission" date="2023-08" db="EMBL/GenBank/DDBJ databases">
        <title>The Comparative Genomic Analysis of Yersiniaceae from Polar Regions.</title>
        <authorList>
            <person name="Goncharov A."/>
            <person name="Aslanov B."/>
            <person name="Kolodzhieva V."/>
            <person name="Azarov D."/>
            <person name="Mochov A."/>
            <person name="Lebedeva E."/>
        </authorList>
    </citation>
    <scope>NUCLEOTIDE SEQUENCE</scope>
    <source>
        <strain evidence="10">Vf</strain>
    </source>
</reference>
<organism evidence="10 11">
    <name type="scientific">Serratia fonticola</name>
    <dbReference type="NCBI Taxonomy" id="47917"/>
    <lineage>
        <taxon>Bacteria</taxon>
        <taxon>Pseudomonadati</taxon>
        <taxon>Pseudomonadota</taxon>
        <taxon>Gammaproteobacteria</taxon>
        <taxon>Enterobacterales</taxon>
        <taxon>Yersiniaceae</taxon>
        <taxon>Serratia</taxon>
    </lineage>
</organism>
<comment type="catalytic activity">
    <reaction evidence="1">
        <text>Hydrolysis of terminal, non-reducing beta-D-mannose residues in beta-D-mannosides.</text>
        <dbReference type="EC" id="3.2.1.25"/>
    </reaction>
</comment>
<dbReference type="EC" id="3.2.1.25" evidence="3"/>
<dbReference type="InterPro" id="IPR054593">
    <property type="entry name" value="Beta-mannosidase-like_N2"/>
</dbReference>
<dbReference type="GO" id="GO:0005975">
    <property type="term" value="P:carbohydrate metabolic process"/>
    <property type="evidence" value="ECO:0007669"/>
    <property type="project" value="InterPro"/>
</dbReference>
<proteinExistence type="inferred from homology"/>
<dbReference type="AlphaFoldDB" id="A0AAJ1YFM0"/>
<evidence type="ECO:0000259" key="9">
    <source>
        <dbReference type="Pfam" id="PF22666"/>
    </source>
</evidence>
<dbReference type="GO" id="GO:0004567">
    <property type="term" value="F:beta-mannosidase activity"/>
    <property type="evidence" value="ECO:0007669"/>
    <property type="project" value="UniProtKB-EC"/>
</dbReference>
<accession>A0AAJ1YFM0</accession>
<dbReference type="PROSITE" id="PS51257">
    <property type="entry name" value="PROKAR_LIPOPROTEIN"/>
    <property type="match status" value="1"/>
</dbReference>
<comment type="similarity">
    <text evidence="2">Belongs to the glycosyl hydrolase 2 family.</text>
</comment>
<dbReference type="EMBL" id="JAVIGA010000033">
    <property type="protein sequence ID" value="MDQ9129283.1"/>
    <property type="molecule type" value="Genomic_DNA"/>
</dbReference>